<keyword evidence="7" id="KW-0812">Transmembrane</keyword>
<dbReference type="GO" id="GO:0005524">
    <property type="term" value="F:ATP binding"/>
    <property type="evidence" value="ECO:0007669"/>
    <property type="project" value="UniProtKB-KW"/>
</dbReference>
<dbReference type="SMART" id="SM00387">
    <property type="entry name" value="HATPase_c"/>
    <property type="match status" value="1"/>
</dbReference>
<feature type="transmembrane region" description="Helical" evidence="7">
    <location>
        <begin position="45"/>
        <end position="65"/>
    </location>
</feature>
<organism evidence="10 11">
    <name type="scientific">SAR92 clade bacterium H455</name>
    <dbReference type="NCBI Taxonomy" id="2974818"/>
    <lineage>
        <taxon>Bacteria</taxon>
        <taxon>Pseudomonadati</taxon>
        <taxon>Pseudomonadota</taxon>
        <taxon>Gammaproteobacteria</taxon>
        <taxon>Cellvibrionales</taxon>
        <taxon>Porticoccaceae</taxon>
        <taxon>SAR92 clade</taxon>
    </lineage>
</organism>
<reference evidence="10" key="1">
    <citation type="submission" date="2022-08" db="EMBL/GenBank/DDBJ databases">
        <title>Catabolic pathway analysis in culturable SAR92 clade bacteria reveals their overlooked roles in DMSP degradation in coastal seas.</title>
        <authorList>
            <person name="He X."/>
            <person name="Zhang X."/>
            <person name="Zhang Y."/>
        </authorList>
    </citation>
    <scope>NUCLEOTIDE SEQUENCE</scope>
    <source>
        <strain evidence="10">H455</strain>
    </source>
</reference>
<dbReference type="SUPFAM" id="SSF52172">
    <property type="entry name" value="CheY-like"/>
    <property type="match status" value="1"/>
</dbReference>
<protein>
    <recommendedName>
        <fullName evidence="2">histidine kinase</fullName>
        <ecNumber evidence="2">2.7.13.3</ecNumber>
    </recommendedName>
</protein>
<dbReference type="InterPro" id="IPR011006">
    <property type="entry name" value="CheY-like_superfamily"/>
</dbReference>
<evidence type="ECO:0000313" key="11">
    <source>
        <dbReference type="Proteomes" id="UP001059934"/>
    </source>
</evidence>
<dbReference type="Pfam" id="PF02518">
    <property type="entry name" value="HATPase_c"/>
    <property type="match status" value="1"/>
</dbReference>
<feature type="transmembrane region" description="Helical" evidence="7">
    <location>
        <begin position="428"/>
        <end position="451"/>
    </location>
</feature>
<name>A0ABY5TS32_9GAMM</name>
<dbReference type="Gene3D" id="1.10.4160.10">
    <property type="entry name" value="Hydantoin permease"/>
    <property type="match status" value="1"/>
</dbReference>
<dbReference type="Pfam" id="PF00072">
    <property type="entry name" value="Response_reg"/>
    <property type="match status" value="1"/>
</dbReference>
<feature type="transmembrane region" description="Helical" evidence="7">
    <location>
        <begin position="361"/>
        <end position="381"/>
    </location>
</feature>
<dbReference type="EMBL" id="CP103416">
    <property type="protein sequence ID" value="UVW35446.1"/>
    <property type="molecule type" value="Genomic_DNA"/>
</dbReference>
<comment type="catalytic activity">
    <reaction evidence="1">
        <text>ATP + protein L-histidine = ADP + protein N-phospho-L-histidine.</text>
        <dbReference type="EC" id="2.7.13.3"/>
    </reaction>
</comment>
<feature type="transmembrane region" description="Helical" evidence="7">
    <location>
        <begin position="615"/>
        <end position="634"/>
    </location>
</feature>
<dbReference type="Gene3D" id="1.10.287.130">
    <property type="match status" value="1"/>
</dbReference>
<dbReference type="CDD" id="cd16922">
    <property type="entry name" value="HATPase_EvgS-ArcB-TorS-like"/>
    <property type="match status" value="1"/>
</dbReference>
<evidence type="ECO:0000256" key="2">
    <source>
        <dbReference type="ARBA" id="ARBA00012438"/>
    </source>
</evidence>
<feature type="domain" description="Histidine kinase" evidence="8">
    <location>
        <begin position="687"/>
        <end position="903"/>
    </location>
</feature>
<dbReference type="Proteomes" id="UP001059934">
    <property type="component" value="Chromosome"/>
</dbReference>
<feature type="modified residue" description="4-aspartylphosphate" evidence="6">
    <location>
        <position position="975"/>
    </location>
</feature>
<dbReference type="CDD" id="cd00082">
    <property type="entry name" value="HisKA"/>
    <property type="match status" value="1"/>
</dbReference>
<feature type="transmembrane region" description="Helical" evidence="7">
    <location>
        <begin position="574"/>
        <end position="595"/>
    </location>
</feature>
<feature type="transmembrane region" description="Helical" evidence="7">
    <location>
        <begin position="457"/>
        <end position="477"/>
    </location>
</feature>
<dbReference type="EC" id="2.7.13.3" evidence="2"/>
<dbReference type="CDD" id="cd17574">
    <property type="entry name" value="REC_OmpR"/>
    <property type="match status" value="1"/>
</dbReference>
<keyword evidence="4" id="KW-0808">Transferase</keyword>
<evidence type="ECO:0000256" key="6">
    <source>
        <dbReference type="PROSITE-ProRule" id="PRU00169"/>
    </source>
</evidence>
<dbReference type="SMART" id="SM00388">
    <property type="entry name" value="HisKA"/>
    <property type="match status" value="1"/>
</dbReference>
<dbReference type="InterPro" id="IPR003661">
    <property type="entry name" value="HisK_dim/P_dom"/>
</dbReference>
<dbReference type="Gene3D" id="3.30.565.10">
    <property type="entry name" value="Histidine kinase-like ATPase, C-terminal domain"/>
    <property type="match status" value="1"/>
</dbReference>
<keyword evidence="3 6" id="KW-0597">Phosphoprotein</keyword>
<feature type="transmembrane region" description="Helical" evidence="7">
    <location>
        <begin position="260"/>
        <end position="293"/>
    </location>
</feature>
<gene>
    <name evidence="10" type="ORF">NYF23_02265</name>
</gene>
<keyword evidence="7" id="KW-0472">Membrane</keyword>
<dbReference type="PROSITE" id="PS50109">
    <property type="entry name" value="HIS_KIN"/>
    <property type="match status" value="1"/>
</dbReference>
<feature type="transmembrane region" description="Helical" evidence="7">
    <location>
        <begin position="111"/>
        <end position="132"/>
    </location>
</feature>
<dbReference type="SMART" id="SM00448">
    <property type="entry name" value="REC"/>
    <property type="match status" value="1"/>
</dbReference>
<keyword evidence="7" id="KW-1133">Transmembrane helix</keyword>
<dbReference type="InterPro" id="IPR003594">
    <property type="entry name" value="HATPase_dom"/>
</dbReference>
<feature type="domain" description="Response regulatory" evidence="9">
    <location>
        <begin position="926"/>
        <end position="1045"/>
    </location>
</feature>
<evidence type="ECO:0000259" key="8">
    <source>
        <dbReference type="PROSITE" id="PS50109"/>
    </source>
</evidence>
<evidence type="ECO:0000256" key="3">
    <source>
        <dbReference type="ARBA" id="ARBA00022553"/>
    </source>
</evidence>
<dbReference type="SUPFAM" id="SSF47384">
    <property type="entry name" value="Homodimeric domain of signal transducing histidine kinase"/>
    <property type="match status" value="1"/>
</dbReference>
<evidence type="ECO:0000256" key="1">
    <source>
        <dbReference type="ARBA" id="ARBA00000085"/>
    </source>
</evidence>
<dbReference type="InterPro" id="IPR005467">
    <property type="entry name" value="His_kinase_dom"/>
</dbReference>
<dbReference type="PROSITE" id="PS50110">
    <property type="entry name" value="RESPONSE_REGULATORY"/>
    <property type="match status" value="1"/>
</dbReference>
<evidence type="ECO:0000259" key="9">
    <source>
        <dbReference type="PROSITE" id="PS50110"/>
    </source>
</evidence>
<dbReference type="Pfam" id="PF00512">
    <property type="entry name" value="HisKA"/>
    <property type="match status" value="1"/>
</dbReference>
<dbReference type="SUPFAM" id="SSF55874">
    <property type="entry name" value="ATPase domain of HSP90 chaperone/DNA topoisomerase II/histidine kinase"/>
    <property type="match status" value="1"/>
</dbReference>
<dbReference type="PANTHER" id="PTHR43047:SF72">
    <property type="entry name" value="OSMOSENSING HISTIDINE PROTEIN KINASE SLN1"/>
    <property type="match status" value="1"/>
</dbReference>
<dbReference type="InterPro" id="IPR036890">
    <property type="entry name" value="HATPase_C_sf"/>
</dbReference>
<evidence type="ECO:0000256" key="4">
    <source>
        <dbReference type="ARBA" id="ARBA00022679"/>
    </source>
</evidence>
<evidence type="ECO:0000313" key="10">
    <source>
        <dbReference type="EMBL" id="UVW35446.1"/>
    </source>
</evidence>
<dbReference type="InterPro" id="IPR036097">
    <property type="entry name" value="HisK_dim/P_sf"/>
</dbReference>
<keyword evidence="5" id="KW-0418">Kinase</keyword>
<evidence type="ECO:0000256" key="5">
    <source>
        <dbReference type="ARBA" id="ARBA00022777"/>
    </source>
</evidence>
<dbReference type="PANTHER" id="PTHR43047">
    <property type="entry name" value="TWO-COMPONENT HISTIDINE PROTEIN KINASE"/>
    <property type="match status" value="1"/>
</dbReference>
<keyword evidence="11" id="KW-1185">Reference proteome</keyword>
<dbReference type="InterPro" id="IPR001789">
    <property type="entry name" value="Sig_transdc_resp-reg_receiver"/>
</dbReference>
<dbReference type="InterPro" id="IPR004358">
    <property type="entry name" value="Sig_transdc_His_kin-like_C"/>
</dbReference>
<dbReference type="PRINTS" id="PR00344">
    <property type="entry name" value="BCTRLSENSOR"/>
</dbReference>
<keyword evidence="10" id="KW-0547">Nucleotide-binding</keyword>
<feature type="transmembrane region" description="Helical" evidence="7">
    <location>
        <begin position="221"/>
        <end position="239"/>
    </location>
</feature>
<feature type="transmembrane region" description="Helical" evidence="7">
    <location>
        <begin position="152"/>
        <end position="171"/>
    </location>
</feature>
<evidence type="ECO:0000256" key="7">
    <source>
        <dbReference type="SAM" id="Phobius"/>
    </source>
</evidence>
<dbReference type="Gene3D" id="3.40.50.2300">
    <property type="match status" value="1"/>
</dbReference>
<feature type="transmembrane region" description="Helical" evidence="7">
    <location>
        <begin position="305"/>
        <end position="329"/>
    </location>
</feature>
<keyword evidence="10" id="KW-0067">ATP-binding</keyword>
<feature type="transmembrane region" description="Helical" evidence="7">
    <location>
        <begin position="183"/>
        <end position="201"/>
    </location>
</feature>
<sequence length="1134" mass="124988">MTARTKQSVFGARRKYNQWVGDQTLEDYALRFTSVRARNWSALKVASTALGAITFLALEAIGGSITLSYGFHNAVASILLVSIIILLLSMPISYYSSKYGLDIDLLTRGAGFGYIGSTITSLVYASFTFIFLALEASIMALALELIFGLPLYWGYLLSTLLVIPVVTYGISMITRFQAWTQPFWVLLQLLPIGYILINDLGSIDRWVQFKGQNQAGTEMDWLMIGAASTLLFSLVAQIGEQADYARFIPPPHKAGKKTWWLAMILAGPGWIIIGAFKLLLGSFLLVLAINYGISPEQAGEPTQMYLVAFSYVSQSPSTILALTAAFVVLSQLKINVTNVYAGSIAWSNFFARLTHAHPGRVVWVVFNVVVAIILMEIGIYSALEKTLAIFGIIALSWIGSMVADLLINKPLGLSPPHIEFKRAHLYDINPVGVGAMLISMTVGIIAYNGALGIEAQAFSSFITLALTFVISPLIAWATKGRYYIVRSAPVDTELSGSHSNPISSAQCGVCENHFEKPDMTYCPLYQLPICSLCCSLDAHCNDACRTEGLISNQFLTFVQLFLKSIKLRHIQSRAFKFTLLFSVNLGIFLSLIMVASVKTISLYPDQVALIETFSWTLSAISIIVLMVATWSYLLSMEGRQLAQDESQRQTQLLINEISAHQKTDLELQRSKEKADAANIAKSRYLERISHELRTPLNSVMGYAQLLEGADDIPPPRRESIKVMRSSSEHLTDLIEGLVDISKIEAGRLELHRNKVDMLAMIEQLIYMFQIQAQTKNISLNFSHQERLPETVIADGKRLRQVMINLISNAIKFTPEGMVSVDLKYRNQVAYFSVTDTGVGIEQEDISRISEAFVRIANPMHQVAGSGLGLAITQALVHRMGGDLSIQSEFGKGSIFTVSLMLPSSRKVTHQPIVADRVIGYQGETLSLMVVDDDAVQRRLLIDTLTPLGFNVIAAADGASCLQMLEQCTPKLFMLDISMPKMTGWELAAELRQRGLTVPIVMISAEADEGLGLGGGNQEQDAPLHNDYLVKPINMPSLLTTLADQLNITLQLAVENTLEAATSEIKSSVKNDPLIIKELLYFIDIGYVDGFKNALTKAETAARLNPRLCADLQRNLAQLNLTKIHSQLTTINNEI</sequence>
<feature type="transmembrane region" description="Helical" evidence="7">
    <location>
        <begin position="71"/>
        <end position="90"/>
    </location>
</feature>
<feature type="transmembrane region" description="Helical" evidence="7">
    <location>
        <begin position="387"/>
        <end position="407"/>
    </location>
</feature>
<accession>A0ABY5TS32</accession>
<proteinExistence type="predicted"/>